<keyword evidence="6" id="KW-0411">Iron-sulfur</keyword>
<dbReference type="EnsemblMetazoa" id="XM_050641905.1">
    <property type="protein sequence ID" value="XP_050497862.1"/>
    <property type="gene ID" value="LOC126879023"/>
</dbReference>
<reference evidence="8" key="2">
    <citation type="submission" date="2025-05" db="UniProtKB">
        <authorList>
            <consortium name="EnsemblMetazoa"/>
        </authorList>
    </citation>
    <scope>IDENTIFICATION</scope>
</reference>
<dbReference type="Pfam" id="PF10609">
    <property type="entry name" value="ParA"/>
    <property type="match status" value="1"/>
</dbReference>
<keyword evidence="4" id="KW-0067">ATP-binding</keyword>
<name>A0A6P7H2K1_DIAVI</name>
<dbReference type="RefSeq" id="XP_028150265.1">
    <property type="nucleotide sequence ID" value="XM_028294464.1"/>
</dbReference>
<keyword evidence="3" id="KW-0547">Nucleotide-binding</keyword>
<dbReference type="PANTHER" id="PTHR42961:SF2">
    <property type="entry name" value="IRON-SULFUR PROTEIN NUBPL"/>
    <property type="match status" value="1"/>
</dbReference>
<dbReference type="SUPFAM" id="SSF52540">
    <property type="entry name" value="P-loop containing nucleoside triphosphate hydrolases"/>
    <property type="match status" value="1"/>
</dbReference>
<dbReference type="GO" id="GO:0051539">
    <property type="term" value="F:4 iron, 4 sulfur cluster binding"/>
    <property type="evidence" value="ECO:0007669"/>
    <property type="project" value="UniProtKB-KW"/>
</dbReference>
<dbReference type="GO" id="GO:0140663">
    <property type="term" value="F:ATP-dependent FeS chaperone activity"/>
    <property type="evidence" value="ECO:0007669"/>
    <property type="project" value="InterPro"/>
</dbReference>
<dbReference type="GO" id="GO:0046872">
    <property type="term" value="F:metal ion binding"/>
    <property type="evidence" value="ECO:0007669"/>
    <property type="project" value="UniProtKB-KW"/>
</dbReference>
<dbReference type="FunFam" id="3.40.50.300:FF:001278">
    <property type="entry name" value="Iron-sulfur cluster carrier protein"/>
    <property type="match status" value="1"/>
</dbReference>
<dbReference type="InterPro" id="IPR027417">
    <property type="entry name" value="P-loop_NTPase"/>
</dbReference>
<gene>
    <name evidence="10" type="primary">LOC114343631</name>
</gene>
<evidence type="ECO:0000313" key="8">
    <source>
        <dbReference type="EnsemblMetazoa" id="XP_050497862.1"/>
    </source>
</evidence>
<evidence type="ECO:0000313" key="10">
    <source>
        <dbReference type="RefSeq" id="XP_028150265.1"/>
    </source>
</evidence>
<keyword evidence="9" id="KW-1185">Reference proteome</keyword>
<evidence type="ECO:0000256" key="7">
    <source>
        <dbReference type="ARBA" id="ARBA00024036"/>
    </source>
</evidence>
<keyword evidence="2" id="KW-0479">Metal-binding</keyword>
<evidence type="ECO:0000256" key="3">
    <source>
        <dbReference type="ARBA" id="ARBA00022741"/>
    </source>
</evidence>
<dbReference type="GO" id="GO:0005524">
    <property type="term" value="F:ATP binding"/>
    <property type="evidence" value="ECO:0007669"/>
    <property type="project" value="UniProtKB-KW"/>
</dbReference>
<dbReference type="InterPro" id="IPR019591">
    <property type="entry name" value="Mrp/NBP35_ATP-bd"/>
</dbReference>
<evidence type="ECO:0000256" key="5">
    <source>
        <dbReference type="ARBA" id="ARBA00023004"/>
    </source>
</evidence>
<dbReference type="PROSITE" id="PS01215">
    <property type="entry name" value="MRP"/>
    <property type="match status" value="1"/>
</dbReference>
<reference evidence="10" key="1">
    <citation type="submission" date="2025-04" db="UniProtKB">
        <authorList>
            <consortium name="RefSeq"/>
        </authorList>
    </citation>
    <scope>IDENTIFICATION</scope>
    <source>
        <tissue evidence="10">Whole insect</tissue>
    </source>
</reference>
<dbReference type="HAMAP" id="MF_02040">
    <property type="entry name" value="Mrp_NBP35"/>
    <property type="match status" value="1"/>
</dbReference>
<dbReference type="GO" id="GO:0016226">
    <property type="term" value="P:iron-sulfur cluster assembly"/>
    <property type="evidence" value="ECO:0007669"/>
    <property type="project" value="InterPro"/>
</dbReference>
<dbReference type="InterPro" id="IPR033756">
    <property type="entry name" value="YlxH/NBP35"/>
</dbReference>
<dbReference type="InParanoid" id="A0A6P7H2K1"/>
<dbReference type="Gene3D" id="3.40.50.300">
    <property type="entry name" value="P-loop containing nucleotide triphosphate hydrolases"/>
    <property type="match status" value="1"/>
</dbReference>
<evidence type="ECO:0000256" key="1">
    <source>
        <dbReference type="ARBA" id="ARBA00022485"/>
    </source>
</evidence>
<dbReference type="InterPro" id="IPR000808">
    <property type="entry name" value="Mrp-like_CS"/>
</dbReference>
<dbReference type="PANTHER" id="PTHR42961">
    <property type="entry name" value="IRON-SULFUR PROTEIN NUBPL"/>
    <property type="match status" value="1"/>
</dbReference>
<dbReference type="GO" id="GO:0032981">
    <property type="term" value="P:mitochondrial respiratory chain complex I assembly"/>
    <property type="evidence" value="ECO:0007669"/>
    <property type="project" value="TreeGrafter"/>
</dbReference>
<keyword evidence="1" id="KW-0004">4Fe-4S</keyword>
<evidence type="ECO:0000256" key="2">
    <source>
        <dbReference type="ARBA" id="ARBA00022723"/>
    </source>
</evidence>
<evidence type="ECO:0000256" key="4">
    <source>
        <dbReference type="ARBA" id="ARBA00022840"/>
    </source>
</evidence>
<evidence type="ECO:0000256" key="6">
    <source>
        <dbReference type="ARBA" id="ARBA00023014"/>
    </source>
</evidence>
<dbReference type="Proteomes" id="UP001652700">
    <property type="component" value="Unplaced"/>
</dbReference>
<dbReference type="AlphaFoldDB" id="A0A6P7H2K1"/>
<accession>A0A6P7H2K1</accession>
<keyword evidence="5" id="KW-0408">Iron</keyword>
<dbReference type="OrthoDB" id="1741334at2759"/>
<protein>
    <submittedName>
        <fullName evidence="10">Iron-sulfur protein NUBPL</fullName>
    </submittedName>
</protein>
<dbReference type="InterPro" id="IPR044304">
    <property type="entry name" value="NUBPL-like"/>
</dbReference>
<dbReference type="FunCoup" id="A0A6P7H2K1">
    <property type="interactions" value="851"/>
</dbReference>
<evidence type="ECO:0000313" key="9">
    <source>
        <dbReference type="Proteomes" id="UP001652700"/>
    </source>
</evidence>
<sequence length="305" mass="33282">MILKIGLQKLFYYNKPVVQLQQIALLSSKKNVDIKQKREQIMSRGLPKQKPIPGVKDIILISSGKGGVGKSTTSVNLAAALKDLNPNKGVGLLDADVFGPSVPLMMNLDDEPLLTKDNLMEPLVNYGVKCMSMGFLVEKDAPVIWRGLMVMQALEKLMRQVYWGELDYLVVDTPPGTGDTLLSLVQNLPISGVVLVTTPQSAALEVTRRGAGLFRKLNVPIIGIVENMKYVKCTSCSNHINIFGEGTSKLANDLKCNVLASFPLDPGISTSTDEGIPIAIRQNTGDISKLYQTVADKIENFLKNK</sequence>
<dbReference type="CDD" id="cd02037">
    <property type="entry name" value="Mrp_NBP35"/>
    <property type="match status" value="1"/>
</dbReference>
<dbReference type="GO" id="GO:0005739">
    <property type="term" value="C:mitochondrion"/>
    <property type="evidence" value="ECO:0007669"/>
    <property type="project" value="TreeGrafter"/>
</dbReference>
<proteinExistence type="inferred from homology"/>
<comment type="similarity">
    <text evidence="7">Belongs to the Mrp/NBP35 ATP-binding proteins family.</text>
</comment>
<organism evidence="10">
    <name type="scientific">Diabrotica virgifera virgifera</name>
    <name type="common">western corn rootworm</name>
    <dbReference type="NCBI Taxonomy" id="50390"/>
    <lineage>
        <taxon>Eukaryota</taxon>
        <taxon>Metazoa</taxon>
        <taxon>Ecdysozoa</taxon>
        <taxon>Arthropoda</taxon>
        <taxon>Hexapoda</taxon>
        <taxon>Insecta</taxon>
        <taxon>Pterygota</taxon>
        <taxon>Neoptera</taxon>
        <taxon>Endopterygota</taxon>
        <taxon>Coleoptera</taxon>
        <taxon>Polyphaga</taxon>
        <taxon>Cucujiformia</taxon>
        <taxon>Chrysomeloidea</taxon>
        <taxon>Chrysomelidae</taxon>
        <taxon>Galerucinae</taxon>
        <taxon>Diabroticina</taxon>
        <taxon>Diabroticites</taxon>
        <taxon>Diabrotica</taxon>
    </lineage>
</organism>